<evidence type="ECO:0000256" key="14">
    <source>
        <dbReference type="SAM" id="Phobius"/>
    </source>
</evidence>
<keyword evidence="8 14" id="KW-1133">Transmembrane helix</keyword>
<feature type="signal peptide" evidence="15">
    <location>
        <begin position="1"/>
        <end position="20"/>
    </location>
</feature>
<evidence type="ECO:0000256" key="3">
    <source>
        <dbReference type="ARBA" id="ARBA00015325"/>
    </source>
</evidence>
<evidence type="ECO:0000256" key="10">
    <source>
        <dbReference type="ARBA" id="ARBA00023186"/>
    </source>
</evidence>
<feature type="domain" description="Membrane insertase YidC/Oxa/ALB C-terminal" evidence="16">
    <location>
        <begin position="314"/>
        <end position="492"/>
    </location>
</feature>
<feature type="transmembrane region" description="Helical" evidence="14">
    <location>
        <begin position="424"/>
        <end position="443"/>
    </location>
</feature>
<reference evidence="18" key="1">
    <citation type="journal article" date="2019" name="Int. J. Syst. Evol. Microbiol.">
        <title>The Global Catalogue of Microorganisms (GCM) 10K type strain sequencing project: providing services to taxonomists for standard genome sequencing and annotation.</title>
        <authorList>
            <consortium name="The Broad Institute Genomics Platform"/>
            <consortium name="The Broad Institute Genome Sequencing Center for Infectious Disease"/>
            <person name="Wu L."/>
            <person name="Ma J."/>
        </authorList>
    </citation>
    <scope>NUCLEOTIDE SEQUENCE [LARGE SCALE GENOMIC DNA]</scope>
    <source>
        <strain evidence="18">CGMCC 1.15772</strain>
    </source>
</reference>
<evidence type="ECO:0000256" key="6">
    <source>
        <dbReference type="ARBA" id="ARBA00022692"/>
    </source>
</evidence>
<evidence type="ECO:0000256" key="9">
    <source>
        <dbReference type="ARBA" id="ARBA00023136"/>
    </source>
</evidence>
<dbReference type="PANTHER" id="PTHR12428">
    <property type="entry name" value="OXA1"/>
    <property type="match status" value="1"/>
</dbReference>
<comment type="similarity">
    <text evidence="2">Belongs to the OXA1/ALB3/YidC family. Type 1 subfamily.</text>
</comment>
<feature type="transmembrane region" description="Helical" evidence="14">
    <location>
        <begin position="382"/>
        <end position="404"/>
    </location>
</feature>
<keyword evidence="10" id="KW-0143">Chaperone</keyword>
<dbReference type="PROSITE" id="PS51257">
    <property type="entry name" value="PROKAR_LIPOPROTEIN"/>
    <property type="match status" value="1"/>
</dbReference>
<gene>
    <name evidence="17" type="primary">yidC</name>
    <name evidence="17" type="ORF">ACFP81_10290</name>
</gene>
<keyword evidence="6 13" id="KW-0812">Transmembrane</keyword>
<name>A0ABW1YDJ4_9DEIO</name>
<evidence type="ECO:0000256" key="12">
    <source>
        <dbReference type="ARBA" id="ARBA00033342"/>
    </source>
</evidence>
<evidence type="ECO:0000256" key="1">
    <source>
        <dbReference type="ARBA" id="ARBA00004651"/>
    </source>
</evidence>
<dbReference type="InterPro" id="IPR038221">
    <property type="entry name" value="YidC_periplasmic_sf"/>
</dbReference>
<keyword evidence="18" id="KW-1185">Reference proteome</keyword>
<protein>
    <recommendedName>
        <fullName evidence="3">Membrane protein insertase YidC</fullName>
    </recommendedName>
    <alternativeName>
        <fullName evidence="12">Foldase YidC</fullName>
    </alternativeName>
    <alternativeName>
        <fullName evidence="11">Membrane integrase YidC</fullName>
    </alternativeName>
</protein>
<keyword evidence="7" id="KW-0653">Protein transport</keyword>
<dbReference type="Proteomes" id="UP001596297">
    <property type="component" value="Unassembled WGS sequence"/>
</dbReference>
<dbReference type="NCBIfam" id="TIGR03592">
    <property type="entry name" value="yidC_oxa1_cterm"/>
    <property type="match status" value="1"/>
</dbReference>
<dbReference type="CDD" id="cd20070">
    <property type="entry name" value="5TM_YidC_Alb3"/>
    <property type="match status" value="1"/>
</dbReference>
<comment type="caution">
    <text evidence="17">The sequence shown here is derived from an EMBL/GenBank/DDBJ whole genome shotgun (WGS) entry which is preliminary data.</text>
</comment>
<dbReference type="RefSeq" id="WP_380083369.1">
    <property type="nucleotide sequence ID" value="NZ_JBHSWD010000001.1"/>
</dbReference>
<dbReference type="Pfam" id="PF02096">
    <property type="entry name" value="60KD_IMP"/>
    <property type="match status" value="1"/>
</dbReference>
<dbReference type="PRINTS" id="PR00701">
    <property type="entry name" value="60KDINNERMP"/>
</dbReference>
<keyword evidence="15" id="KW-0732">Signal</keyword>
<evidence type="ECO:0000313" key="17">
    <source>
        <dbReference type="EMBL" id="MFC6592344.1"/>
    </source>
</evidence>
<keyword evidence="4" id="KW-0813">Transport</keyword>
<dbReference type="PANTHER" id="PTHR12428:SF65">
    <property type="entry name" value="CYTOCHROME C OXIDASE ASSEMBLY PROTEIN COX18, MITOCHONDRIAL"/>
    <property type="match status" value="1"/>
</dbReference>
<evidence type="ECO:0000313" key="18">
    <source>
        <dbReference type="Proteomes" id="UP001596297"/>
    </source>
</evidence>
<keyword evidence="9 14" id="KW-0472">Membrane</keyword>
<feature type="transmembrane region" description="Helical" evidence="14">
    <location>
        <begin position="314"/>
        <end position="333"/>
    </location>
</feature>
<evidence type="ECO:0000256" key="5">
    <source>
        <dbReference type="ARBA" id="ARBA00022475"/>
    </source>
</evidence>
<dbReference type="Gene3D" id="2.70.98.90">
    <property type="match status" value="1"/>
</dbReference>
<evidence type="ECO:0000259" key="16">
    <source>
        <dbReference type="Pfam" id="PF02096"/>
    </source>
</evidence>
<evidence type="ECO:0000256" key="4">
    <source>
        <dbReference type="ARBA" id="ARBA00022448"/>
    </source>
</evidence>
<feature type="chain" id="PRO_5045810887" description="Membrane protein insertase YidC" evidence="15">
    <location>
        <begin position="21"/>
        <end position="526"/>
    </location>
</feature>
<dbReference type="InterPro" id="IPR001708">
    <property type="entry name" value="YidC/ALB3/OXA1/COX18"/>
</dbReference>
<evidence type="ECO:0000256" key="13">
    <source>
        <dbReference type="RuleBase" id="RU003945"/>
    </source>
</evidence>
<evidence type="ECO:0000256" key="11">
    <source>
        <dbReference type="ARBA" id="ARBA00033245"/>
    </source>
</evidence>
<evidence type="ECO:0000256" key="8">
    <source>
        <dbReference type="ARBA" id="ARBA00022989"/>
    </source>
</evidence>
<sequence length="526" mass="58150">MIKRLLTISLGSLLLTGCSATGPIPAFGHSLTQEWITANFDGAPGDEYISMSNLADIVFNNKGEIIGWYVKNYAGTPFIKKNADGTYNFDALHNQQGIVNLVRGRSALRLEAEGLDPKAEVTFKPPQLTDDKAANRQDAVFEYTQGGVTVTKKVTLHPRSYVMDVQTDVQGLADSEYTLNFPGLAKNDNPRVRATPVGGQPATVQGSGTLNVENIQYAAIQENPSQVAHALIVRPAQGNAANVAMTGGSEANIAVQLSGNAHQLQVFGGRNELIHLHQSGYAQLPGLFEPNLFGRLSLGIVWVMESLYSIFKHWGMVLIALTLLLRLVMWPIMQSQARTTARMQVMQPKIKEIQDRYADKKDRESQMAMQMEMAVLYKEHNFNPAGCLSTFLPLPIIIALWSTIRNFEFDSGFLWLPDLAIPDPFYILPLIYLLVNLGQLYTVTRKTPEMFKQQAIMYLFFIYFALIFPAGVTIYIILSTAIGIVQQLLVNRQIEAEEKARGVVLEKAPAAAAHKKPGKVIDAPKD</sequence>
<feature type="transmembrane region" description="Helical" evidence="14">
    <location>
        <begin position="455"/>
        <end position="478"/>
    </location>
</feature>
<evidence type="ECO:0000256" key="7">
    <source>
        <dbReference type="ARBA" id="ARBA00022927"/>
    </source>
</evidence>
<dbReference type="InterPro" id="IPR047196">
    <property type="entry name" value="YidC_ALB_C"/>
</dbReference>
<evidence type="ECO:0000256" key="15">
    <source>
        <dbReference type="SAM" id="SignalP"/>
    </source>
</evidence>
<dbReference type="EMBL" id="JBHSWD010000001">
    <property type="protein sequence ID" value="MFC6592344.1"/>
    <property type="molecule type" value="Genomic_DNA"/>
</dbReference>
<keyword evidence="5" id="KW-1003">Cell membrane</keyword>
<comment type="subcellular location">
    <subcellularLocation>
        <location evidence="1">Cell membrane</location>
        <topology evidence="1">Multi-pass membrane protein</topology>
    </subcellularLocation>
    <subcellularLocation>
        <location evidence="13">Membrane</location>
        <topology evidence="13">Multi-pass membrane protein</topology>
    </subcellularLocation>
</comment>
<accession>A0ABW1YDJ4</accession>
<proteinExistence type="inferred from homology"/>
<evidence type="ECO:0000256" key="2">
    <source>
        <dbReference type="ARBA" id="ARBA00010527"/>
    </source>
</evidence>
<organism evidence="17 18">
    <name type="scientific">Deinococcus lacus</name>
    <dbReference type="NCBI Taxonomy" id="392561"/>
    <lineage>
        <taxon>Bacteria</taxon>
        <taxon>Thermotogati</taxon>
        <taxon>Deinococcota</taxon>
        <taxon>Deinococci</taxon>
        <taxon>Deinococcales</taxon>
        <taxon>Deinococcaceae</taxon>
        <taxon>Deinococcus</taxon>
    </lineage>
</organism>
<dbReference type="InterPro" id="IPR028055">
    <property type="entry name" value="YidC/Oxa/ALB_C"/>
</dbReference>